<accession>A0ACC6ACS3</accession>
<keyword evidence="2" id="KW-1185">Reference proteome</keyword>
<sequence>MQQIFDDLYAKSSEGYKFRNLFDIISSENNIKLAFRMIKSNTGSNTAGTDGLTIKDIKSMDIDKYVDMVQEKIKYFKPDSVKRVLIPKEDGKQRPLGIPTMVDRLIQQCFKQVLEPICEAKFHNQSYGFRPNRSTRDAFGAFQRLVNMNGHKYVVDIDIKGFFDNVNHNKLIKQIYSLGIRDRKVLSVIRAMLKAPVKGEGIPSKGTPQGGILSPLLSNIVLNELDWWIASQWECFPTSRRNYSPKAKFRGLRTTTKLKEVHIVRYADDFKLFCKNYNHAKRIFEATKKWLKERLGLEISPDKSKIVNLRKNYSEFLGYKYKAFTKKTAKRGQVARGHIKDSAINRIITKLKAQIKVLVDEPFPKEVKKINSMILGIQEYYRGATEAHEDFRKIAFSVNRTMFNRLKHVAKYEFPTLNRHGTYHKIFGRSKSKTWIIASCPIYPIHYCRPRTWLPMNQKVCAYTENGRMLSSKALEHRTDSKVQLLMKSYIIDKSVEYNDNRISRASMTQFRCEVTGQELGVSEIHCHHKIPMYIGGTDDFDNLRIVHADIHKLIHATKGATIQKYVHLITSRKTLKKLNELRSFCKLEEITLNNN</sequence>
<evidence type="ECO:0000313" key="2">
    <source>
        <dbReference type="Proteomes" id="UP001202289"/>
    </source>
</evidence>
<organism evidence="1 2">
    <name type="scientific">Bacillus cytotoxicus</name>
    <dbReference type="NCBI Taxonomy" id="580165"/>
    <lineage>
        <taxon>Bacteria</taxon>
        <taxon>Bacillati</taxon>
        <taxon>Bacillota</taxon>
        <taxon>Bacilli</taxon>
        <taxon>Bacillales</taxon>
        <taxon>Bacillaceae</taxon>
        <taxon>Bacillus</taxon>
        <taxon>Bacillus cereus group</taxon>
    </lineage>
</organism>
<dbReference type="EC" id="2.7.7.49" evidence="1"/>
<name>A0ACC6ACS3_9BACI</name>
<dbReference type="EMBL" id="JAMBOP010000059">
    <property type="protein sequence ID" value="MCM3738571.1"/>
    <property type="molecule type" value="Genomic_DNA"/>
</dbReference>
<dbReference type="Proteomes" id="UP001202289">
    <property type="component" value="Unassembled WGS sequence"/>
</dbReference>
<keyword evidence="1" id="KW-0548">Nucleotidyltransferase</keyword>
<keyword evidence="1" id="KW-0695">RNA-directed DNA polymerase</keyword>
<comment type="caution">
    <text evidence="1">The sequence shown here is derived from an EMBL/GenBank/DDBJ whole genome shotgun (WGS) entry which is preliminary data.</text>
</comment>
<reference evidence="1" key="1">
    <citation type="submission" date="2022-05" db="EMBL/GenBank/DDBJ databases">
        <title>Comparative Genomics of Spacecraft Associated Microbes.</title>
        <authorList>
            <person name="Tran M.T."/>
            <person name="Wright A."/>
            <person name="Seuylemezian A."/>
            <person name="Eisen J."/>
            <person name="Coil D."/>
        </authorList>
    </citation>
    <scope>NUCLEOTIDE SEQUENCE</scope>
    <source>
        <strain evidence="1">FAIRING 10M-2.2</strain>
    </source>
</reference>
<evidence type="ECO:0000313" key="1">
    <source>
        <dbReference type="EMBL" id="MCM3738571.1"/>
    </source>
</evidence>
<gene>
    <name evidence="1" type="primary">ltrA</name>
    <name evidence="1" type="ORF">M3215_23050</name>
</gene>
<protein>
    <submittedName>
        <fullName evidence="1">Group II intron reverse transcriptase/maturase</fullName>
        <ecNumber evidence="1">2.7.7.49</ecNumber>
    </submittedName>
</protein>
<proteinExistence type="predicted"/>
<keyword evidence="1" id="KW-0808">Transferase</keyword>